<dbReference type="AlphaFoldDB" id="A0A0A8YLJ2"/>
<accession>A0A0A8YLJ2</accession>
<organism evidence="1">
    <name type="scientific">Arundo donax</name>
    <name type="common">Giant reed</name>
    <name type="synonym">Donax arundinaceus</name>
    <dbReference type="NCBI Taxonomy" id="35708"/>
    <lineage>
        <taxon>Eukaryota</taxon>
        <taxon>Viridiplantae</taxon>
        <taxon>Streptophyta</taxon>
        <taxon>Embryophyta</taxon>
        <taxon>Tracheophyta</taxon>
        <taxon>Spermatophyta</taxon>
        <taxon>Magnoliopsida</taxon>
        <taxon>Liliopsida</taxon>
        <taxon>Poales</taxon>
        <taxon>Poaceae</taxon>
        <taxon>PACMAD clade</taxon>
        <taxon>Arundinoideae</taxon>
        <taxon>Arundineae</taxon>
        <taxon>Arundo</taxon>
    </lineage>
</organism>
<reference evidence="1" key="1">
    <citation type="submission" date="2014-09" db="EMBL/GenBank/DDBJ databases">
        <authorList>
            <person name="Magalhaes I.L.F."/>
            <person name="Oliveira U."/>
            <person name="Santos F.R."/>
            <person name="Vidigal T.H.D.A."/>
            <person name="Brescovit A.D."/>
            <person name="Santos A.J."/>
        </authorList>
    </citation>
    <scope>NUCLEOTIDE SEQUENCE</scope>
    <source>
        <tissue evidence="1">Shoot tissue taken approximately 20 cm above the soil surface</tissue>
    </source>
</reference>
<reference evidence="1" key="2">
    <citation type="journal article" date="2015" name="Data Brief">
        <title>Shoot transcriptome of the giant reed, Arundo donax.</title>
        <authorList>
            <person name="Barrero R.A."/>
            <person name="Guerrero F.D."/>
            <person name="Moolhuijzen P."/>
            <person name="Goolsby J.A."/>
            <person name="Tidwell J."/>
            <person name="Bellgard S.E."/>
            <person name="Bellgard M.I."/>
        </authorList>
    </citation>
    <scope>NUCLEOTIDE SEQUENCE</scope>
    <source>
        <tissue evidence="1">Shoot tissue taken approximately 20 cm above the soil surface</tissue>
    </source>
</reference>
<proteinExistence type="predicted"/>
<protein>
    <submittedName>
        <fullName evidence="1">Uncharacterized protein</fullName>
    </submittedName>
</protein>
<dbReference type="EMBL" id="GBRH01274428">
    <property type="protein sequence ID" value="JAD23467.1"/>
    <property type="molecule type" value="Transcribed_RNA"/>
</dbReference>
<evidence type="ECO:0000313" key="1">
    <source>
        <dbReference type="EMBL" id="JAD23467.1"/>
    </source>
</evidence>
<sequence>MYLTNQQLFTEIKFMPIT</sequence>
<name>A0A0A8YLJ2_ARUDO</name>